<evidence type="ECO:0000313" key="7">
    <source>
        <dbReference type="EMBL" id="ABQ29014.1"/>
    </source>
</evidence>
<evidence type="ECO:0000256" key="1">
    <source>
        <dbReference type="ARBA" id="ARBA00001947"/>
    </source>
</evidence>
<keyword evidence="7" id="KW-0614">Plasmid</keyword>
<dbReference type="GO" id="GO:0016787">
    <property type="term" value="F:hydrolase activity"/>
    <property type="evidence" value="ECO:0007669"/>
    <property type="project" value="UniProtKB-KW"/>
</dbReference>
<comment type="cofactor">
    <cofactor evidence="1">
        <name>Zn(2+)</name>
        <dbReference type="ChEBI" id="CHEBI:29105"/>
    </cofactor>
</comment>
<keyword evidence="5" id="KW-0862">Zinc</keyword>
<organism evidence="7 8">
    <name type="scientific">Acidiphilium cryptum (strain JF-5)</name>
    <dbReference type="NCBI Taxonomy" id="349163"/>
    <lineage>
        <taxon>Bacteria</taxon>
        <taxon>Pseudomonadati</taxon>
        <taxon>Pseudomonadota</taxon>
        <taxon>Alphaproteobacteria</taxon>
        <taxon>Acetobacterales</taxon>
        <taxon>Acidocellaceae</taxon>
        <taxon>Acidiphilium</taxon>
    </lineage>
</organism>
<evidence type="ECO:0000256" key="4">
    <source>
        <dbReference type="ARBA" id="ARBA00022801"/>
    </source>
</evidence>
<dbReference type="PANTHER" id="PTHR42978">
    <property type="entry name" value="QUORUM-QUENCHING LACTONASE YTNP-RELATED-RELATED"/>
    <property type="match status" value="1"/>
</dbReference>
<keyword evidence="8" id="KW-1185">Reference proteome</keyword>
<dbReference type="GO" id="GO:0046872">
    <property type="term" value="F:metal ion binding"/>
    <property type="evidence" value="ECO:0007669"/>
    <property type="project" value="UniProtKB-KW"/>
</dbReference>
<protein>
    <submittedName>
        <fullName evidence="7">Beta-lactamase domain protein</fullName>
    </submittedName>
</protein>
<dbReference type="InterPro" id="IPR001279">
    <property type="entry name" value="Metallo-B-lactamas"/>
</dbReference>
<dbReference type="InterPro" id="IPR036866">
    <property type="entry name" value="RibonucZ/Hydroxyglut_hydro"/>
</dbReference>
<proteinExistence type="inferred from homology"/>
<evidence type="ECO:0000259" key="6">
    <source>
        <dbReference type="SMART" id="SM00849"/>
    </source>
</evidence>
<dbReference type="Pfam" id="PF00753">
    <property type="entry name" value="Lactamase_B"/>
    <property type="match status" value="1"/>
</dbReference>
<keyword evidence="3" id="KW-0479">Metal-binding</keyword>
<dbReference type="Gene3D" id="3.60.15.10">
    <property type="entry name" value="Ribonuclease Z/Hydroxyacylglutathione hydrolase-like"/>
    <property type="match status" value="1"/>
</dbReference>
<feature type="domain" description="Metallo-beta-lactamase" evidence="6">
    <location>
        <begin position="38"/>
        <end position="239"/>
    </location>
</feature>
<reference evidence="7 8" key="1">
    <citation type="submission" date="2007-05" db="EMBL/GenBank/DDBJ databases">
        <title>Complete sequence of plasmid2 pACRY02 of Acidiphilium cryptum JF-5.</title>
        <authorList>
            <consortium name="US DOE Joint Genome Institute"/>
            <person name="Copeland A."/>
            <person name="Lucas S."/>
            <person name="Lapidus A."/>
            <person name="Barry K."/>
            <person name="Detter J.C."/>
            <person name="Glavina del Rio T."/>
            <person name="Hammon N."/>
            <person name="Israni S."/>
            <person name="Dalin E."/>
            <person name="Tice H."/>
            <person name="Pitluck S."/>
            <person name="Sims D."/>
            <person name="Brettin T."/>
            <person name="Bruce D."/>
            <person name="Han C."/>
            <person name="Schmutz J."/>
            <person name="Larimer F."/>
            <person name="Land M."/>
            <person name="Hauser L."/>
            <person name="Kyrpides N."/>
            <person name="Kim E."/>
            <person name="Magnuson T."/>
            <person name="Richardson P."/>
        </authorList>
    </citation>
    <scope>NUCLEOTIDE SEQUENCE [LARGE SCALE GENOMIC DNA]</scope>
    <source>
        <strain evidence="8">JF-5</strain>
        <plasmid evidence="8">Plasmid pACRY02</plasmid>
    </source>
</reference>
<gene>
    <name evidence="7" type="ordered locus">Acry_3407</name>
</gene>
<dbReference type="HOGENOM" id="CLU_030571_3_3_5"/>
<dbReference type="EMBL" id="CP000690">
    <property type="protein sequence ID" value="ABQ29014.1"/>
    <property type="molecule type" value="Genomic_DNA"/>
</dbReference>
<sequence length="262" mass="29004">MNQPEILAVRYGTRKTEKSEIYYDYARYGEADGEAVMDYYFWILRDGTETIVIDTGFSAASGAARKRDTTIAPAAALARLGIDPASVRDVILTHAHYDHTGNLDLFPNALITMSRTEYAFISGPFADRVPLAVAMDSDDNRGIVRLHEAGRIKLVGPRHEFRPGVELIELPGHSPGQMSLVIARPDGPVILSSDAVHYYEELEKDRPFTVMSGLLDMYRSLDAIRVMRETPGAVLVPGHDPEVMRRFTLVDPADPGFAVRIG</sequence>
<dbReference type="RefSeq" id="WP_011930640.1">
    <property type="nucleotide sequence ID" value="NC_009468.1"/>
</dbReference>
<name>A5FTT2_ACICJ</name>
<dbReference type="Proteomes" id="UP000000245">
    <property type="component" value="Plasmid pACRY02"/>
</dbReference>
<geneLocation type="plasmid" evidence="7 8">
    <name>pACRY02</name>
</geneLocation>
<keyword evidence="4" id="KW-0378">Hydrolase</keyword>
<evidence type="ECO:0000256" key="3">
    <source>
        <dbReference type="ARBA" id="ARBA00022723"/>
    </source>
</evidence>
<dbReference type="CDD" id="cd07729">
    <property type="entry name" value="AHL_lactonase_MBL-fold"/>
    <property type="match status" value="1"/>
</dbReference>
<dbReference type="InterPro" id="IPR051013">
    <property type="entry name" value="MBL_superfamily_lactonases"/>
</dbReference>
<dbReference type="KEGG" id="acr:Acry_3407"/>
<dbReference type="AlphaFoldDB" id="A5FTT2"/>
<evidence type="ECO:0000256" key="2">
    <source>
        <dbReference type="ARBA" id="ARBA00007749"/>
    </source>
</evidence>
<dbReference type="SUPFAM" id="SSF56281">
    <property type="entry name" value="Metallo-hydrolase/oxidoreductase"/>
    <property type="match status" value="1"/>
</dbReference>
<evidence type="ECO:0000256" key="5">
    <source>
        <dbReference type="ARBA" id="ARBA00022833"/>
    </source>
</evidence>
<comment type="similarity">
    <text evidence="2">Belongs to the metallo-beta-lactamase superfamily.</text>
</comment>
<accession>A5FTT2</accession>
<dbReference type="PANTHER" id="PTHR42978:SF7">
    <property type="entry name" value="METALLO-HYDROLASE RV2300C-RELATED"/>
    <property type="match status" value="1"/>
</dbReference>
<dbReference type="SMART" id="SM00849">
    <property type="entry name" value="Lactamase_B"/>
    <property type="match status" value="1"/>
</dbReference>
<evidence type="ECO:0000313" key="8">
    <source>
        <dbReference type="Proteomes" id="UP000000245"/>
    </source>
</evidence>